<proteinExistence type="predicted"/>
<gene>
    <name evidence="5" type="ORF">ACFSYS_04855</name>
</gene>
<keyword evidence="3" id="KW-0804">Transcription</keyword>
<dbReference type="SUPFAM" id="SSF46689">
    <property type="entry name" value="Homeodomain-like"/>
    <property type="match status" value="2"/>
</dbReference>
<evidence type="ECO:0000313" key="5">
    <source>
        <dbReference type="EMBL" id="MFD2832607.1"/>
    </source>
</evidence>
<dbReference type="PANTHER" id="PTHR43280">
    <property type="entry name" value="ARAC-FAMILY TRANSCRIPTIONAL REGULATOR"/>
    <property type="match status" value="1"/>
</dbReference>
<dbReference type="RefSeq" id="WP_251741750.1">
    <property type="nucleotide sequence ID" value="NZ_JBHUOJ010000009.1"/>
</dbReference>
<accession>A0ABW5X2M1</accession>
<name>A0ABW5X2M1_9FLAO</name>
<evidence type="ECO:0000259" key="4">
    <source>
        <dbReference type="PROSITE" id="PS01124"/>
    </source>
</evidence>
<sequence>MKLHFLDRSSRNYSSLKVTHDHDRSFLRMWHYHQELELVIILKSTGTRFVGDSIEKFQPGEVVLLGENLPHMWLNDAEYYNENSKLKAEAIAVHFKVDFLGADFFKAPELDNIANLLHRSRQGLLFPDLDKKIKKKIKKILSVQGVDRITGIIQVLDLLSEQNEYTYLASQGFANSFDQKDSNNLRKVYEYIFKNFNGSIGLNQVAEVAQMNPSAFSRFFKKVHNKPFTRYLNEIRIGYACKLLIEEKHKMITICFDAGFNNLSNFNRQFKLIRGMSPTEFMKFYKEKASKIKKQSKKSISL</sequence>
<organism evidence="5 6">
    <name type="scientific">Christiangramia antarctica</name>
    <dbReference type="NCBI Taxonomy" id="2058158"/>
    <lineage>
        <taxon>Bacteria</taxon>
        <taxon>Pseudomonadati</taxon>
        <taxon>Bacteroidota</taxon>
        <taxon>Flavobacteriia</taxon>
        <taxon>Flavobacteriales</taxon>
        <taxon>Flavobacteriaceae</taxon>
        <taxon>Christiangramia</taxon>
    </lineage>
</organism>
<dbReference type="InterPro" id="IPR018060">
    <property type="entry name" value="HTH_AraC"/>
</dbReference>
<dbReference type="EMBL" id="JBHUOJ010000009">
    <property type="protein sequence ID" value="MFD2832607.1"/>
    <property type="molecule type" value="Genomic_DNA"/>
</dbReference>
<dbReference type="InterPro" id="IPR018062">
    <property type="entry name" value="HTH_AraC-typ_CS"/>
</dbReference>
<comment type="caution">
    <text evidence="5">The sequence shown here is derived from an EMBL/GenBank/DDBJ whole genome shotgun (WGS) entry which is preliminary data.</text>
</comment>
<keyword evidence="2" id="KW-0238">DNA-binding</keyword>
<protein>
    <submittedName>
        <fullName evidence="5">AraC family transcriptional regulator</fullName>
    </submittedName>
</protein>
<evidence type="ECO:0000313" key="6">
    <source>
        <dbReference type="Proteomes" id="UP001597438"/>
    </source>
</evidence>
<reference evidence="6" key="1">
    <citation type="journal article" date="2019" name="Int. J. Syst. Evol. Microbiol.">
        <title>The Global Catalogue of Microorganisms (GCM) 10K type strain sequencing project: providing services to taxonomists for standard genome sequencing and annotation.</title>
        <authorList>
            <consortium name="The Broad Institute Genomics Platform"/>
            <consortium name="The Broad Institute Genome Sequencing Center for Infectious Disease"/>
            <person name="Wu L."/>
            <person name="Ma J."/>
        </authorList>
    </citation>
    <scope>NUCLEOTIDE SEQUENCE [LARGE SCALE GENOMIC DNA]</scope>
    <source>
        <strain evidence="6">KCTC 52925</strain>
    </source>
</reference>
<dbReference type="SMART" id="SM00342">
    <property type="entry name" value="HTH_ARAC"/>
    <property type="match status" value="1"/>
</dbReference>
<dbReference type="PROSITE" id="PS00041">
    <property type="entry name" value="HTH_ARAC_FAMILY_1"/>
    <property type="match status" value="1"/>
</dbReference>
<dbReference type="PROSITE" id="PS01124">
    <property type="entry name" value="HTH_ARAC_FAMILY_2"/>
    <property type="match status" value="1"/>
</dbReference>
<evidence type="ECO:0000256" key="3">
    <source>
        <dbReference type="ARBA" id="ARBA00023163"/>
    </source>
</evidence>
<dbReference type="Gene3D" id="1.10.10.60">
    <property type="entry name" value="Homeodomain-like"/>
    <property type="match status" value="2"/>
</dbReference>
<dbReference type="SUPFAM" id="SSF51182">
    <property type="entry name" value="RmlC-like cupins"/>
    <property type="match status" value="1"/>
</dbReference>
<dbReference type="InterPro" id="IPR014710">
    <property type="entry name" value="RmlC-like_jellyroll"/>
</dbReference>
<dbReference type="InterPro" id="IPR011051">
    <property type="entry name" value="RmlC_Cupin_sf"/>
</dbReference>
<feature type="domain" description="HTH araC/xylS-type" evidence="4">
    <location>
        <begin position="186"/>
        <end position="284"/>
    </location>
</feature>
<dbReference type="CDD" id="cd06976">
    <property type="entry name" value="cupin_MtlR-like_N"/>
    <property type="match status" value="1"/>
</dbReference>
<dbReference type="Gene3D" id="2.60.120.10">
    <property type="entry name" value="Jelly Rolls"/>
    <property type="match status" value="1"/>
</dbReference>
<keyword evidence="1" id="KW-0805">Transcription regulation</keyword>
<dbReference type="PANTHER" id="PTHR43280:SF27">
    <property type="entry name" value="TRANSCRIPTIONAL REGULATOR MTLR"/>
    <property type="match status" value="1"/>
</dbReference>
<dbReference type="Pfam" id="PF12833">
    <property type="entry name" value="HTH_18"/>
    <property type="match status" value="1"/>
</dbReference>
<evidence type="ECO:0000256" key="1">
    <source>
        <dbReference type="ARBA" id="ARBA00023015"/>
    </source>
</evidence>
<evidence type="ECO:0000256" key="2">
    <source>
        <dbReference type="ARBA" id="ARBA00023125"/>
    </source>
</evidence>
<dbReference type="InterPro" id="IPR009057">
    <property type="entry name" value="Homeodomain-like_sf"/>
</dbReference>
<dbReference type="Proteomes" id="UP001597438">
    <property type="component" value="Unassembled WGS sequence"/>
</dbReference>
<keyword evidence="6" id="KW-1185">Reference proteome</keyword>